<evidence type="ECO:0008006" key="3">
    <source>
        <dbReference type="Google" id="ProtNLM"/>
    </source>
</evidence>
<name>A0A645C9A7_9ZZZZ</name>
<reference evidence="2" key="1">
    <citation type="submission" date="2019-08" db="EMBL/GenBank/DDBJ databases">
        <authorList>
            <person name="Kucharzyk K."/>
            <person name="Murdoch R.W."/>
            <person name="Higgins S."/>
            <person name="Loffler F."/>
        </authorList>
    </citation>
    <scope>NUCLEOTIDE SEQUENCE</scope>
</reference>
<gene>
    <name evidence="2" type="ORF">SDC9_119107</name>
</gene>
<dbReference type="Gene3D" id="1.10.10.10">
    <property type="entry name" value="Winged helix-like DNA-binding domain superfamily/Winged helix DNA-binding domain"/>
    <property type="match status" value="1"/>
</dbReference>
<proteinExistence type="predicted"/>
<feature type="region of interest" description="Disordered" evidence="1">
    <location>
        <begin position="1"/>
        <end position="20"/>
    </location>
</feature>
<accession>A0A645C9A7</accession>
<protein>
    <recommendedName>
        <fullName evidence="3">HTH deoR-type domain-containing protein</fullName>
    </recommendedName>
</protein>
<dbReference type="AlphaFoldDB" id="A0A645C9A7"/>
<evidence type="ECO:0000313" key="2">
    <source>
        <dbReference type="EMBL" id="MPM72134.1"/>
    </source>
</evidence>
<organism evidence="2">
    <name type="scientific">bioreactor metagenome</name>
    <dbReference type="NCBI Taxonomy" id="1076179"/>
    <lineage>
        <taxon>unclassified sequences</taxon>
        <taxon>metagenomes</taxon>
        <taxon>ecological metagenomes</taxon>
    </lineage>
</organism>
<dbReference type="InterPro" id="IPR036388">
    <property type="entry name" value="WH-like_DNA-bd_sf"/>
</dbReference>
<feature type="compositionally biased region" description="Polar residues" evidence="1">
    <location>
        <begin position="7"/>
        <end position="20"/>
    </location>
</feature>
<comment type="caution">
    <text evidence="2">The sequence shown here is derived from an EMBL/GenBank/DDBJ whole genome shotgun (WGS) entry which is preliminary data.</text>
</comment>
<dbReference type="EMBL" id="VSSQ01024548">
    <property type="protein sequence ID" value="MPM72134.1"/>
    <property type="molecule type" value="Genomic_DNA"/>
</dbReference>
<sequence>MKEKGRISNNEYQHLNNCSRNTASNDLSEMVKKHLIISSGQKGAGAFYTLNGISVG</sequence>
<evidence type="ECO:0000256" key="1">
    <source>
        <dbReference type="SAM" id="MobiDB-lite"/>
    </source>
</evidence>